<evidence type="ECO:0000259" key="10">
    <source>
        <dbReference type="Pfam" id="PF04715"/>
    </source>
</evidence>
<dbReference type="GO" id="GO:0000162">
    <property type="term" value="P:L-tryptophan biosynthetic process"/>
    <property type="evidence" value="ECO:0007669"/>
    <property type="project" value="TreeGrafter"/>
</dbReference>
<comment type="function">
    <text evidence="7">Part of a heterotetrameric complex that catalyzes the two-step biosynthesis of anthranilate, an intermediate in the biosynthesis of L-tryptophan. In the first step, the glutamine-binding beta subunit (TrpG) of anthranilate synthase (AS) provides the glutamine amidotransferase activity which generates ammonia as a substrate that, along with chorismate, is used in the second step, catalyzed by the large alpha subunit of AS (TrpE) to produce anthranilate. In the absence of TrpG, TrpE can synthesize anthranilate directly from chorismate and high concentrations of ammonia.</text>
</comment>
<evidence type="ECO:0000256" key="1">
    <source>
        <dbReference type="ARBA" id="ARBA00001946"/>
    </source>
</evidence>
<comment type="catalytic activity">
    <reaction evidence="8">
        <text>chorismate + L-glutamine = anthranilate + pyruvate + L-glutamate + H(+)</text>
        <dbReference type="Rhea" id="RHEA:21732"/>
        <dbReference type="ChEBI" id="CHEBI:15361"/>
        <dbReference type="ChEBI" id="CHEBI:15378"/>
        <dbReference type="ChEBI" id="CHEBI:16567"/>
        <dbReference type="ChEBI" id="CHEBI:29748"/>
        <dbReference type="ChEBI" id="CHEBI:29985"/>
        <dbReference type="ChEBI" id="CHEBI:58359"/>
        <dbReference type="EC" id="4.1.3.27"/>
    </reaction>
</comment>
<dbReference type="InterPro" id="IPR005801">
    <property type="entry name" value="ADC_synthase"/>
</dbReference>
<organism evidence="11 12">
    <name type="scientific">Intestinibaculum porci</name>
    <dbReference type="NCBI Taxonomy" id="2487118"/>
    <lineage>
        <taxon>Bacteria</taxon>
        <taxon>Bacillati</taxon>
        <taxon>Bacillota</taxon>
        <taxon>Erysipelotrichia</taxon>
        <taxon>Erysipelotrichales</taxon>
        <taxon>Erysipelotrichaceae</taxon>
        <taxon>Intestinibaculum</taxon>
    </lineage>
</organism>
<keyword evidence="4" id="KW-0479">Metal-binding</keyword>
<reference evidence="11 12" key="1">
    <citation type="submission" date="2018-11" db="EMBL/GenBank/DDBJ databases">
        <title>Novel Erysipelotrichaceae bacterium isolated from small intestine of a swine.</title>
        <authorList>
            <person name="Kim J.S."/>
            <person name="Choe H."/>
            <person name="Lee Y.R."/>
            <person name="Kim K.M."/>
            <person name="Park D.S."/>
        </authorList>
    </citation>
    <scope>NUCLEOTIDE SEQUENCE [LARGE SCALE GENOMIC DNA]</scope>
    <source>
        <strain evidence="11 12">SG0102</strain>
    </source>
</reference>
<dbReference type="PRINTS" id="PR00095">
    <property type="entry name" value="ANTSNTHASEI"/>
</dbReference>
<evidence type="ECO:0000256" key="7">
    <source>
        <dbReference type="ARBA" id="ARBA00025634"/>
    </source>
</evidence>
<gene>
    <name evidence="11" type="ORF">SG0102_21110</name>
</gene>
<evidence type="ECO:0000313" key="12">
    <source>
        <dbReference type="Proteomes" id="UP000268059"/>
    </source>
</evidence>
<dbReference type="OrthoDB" id="9803598at2"/>
<dbReference type="AlphaFoldDB" id="A0A3G9J7L4"/>
<keyword evidence="12" id="KW-1185">Reference proteome</keyword>
<comment type="cofactor">
    <cofactor evidence="1">
        <name>Mg(2+)</name>
        <dbReference type="ChEBI" id="CHEBI:18420"/>
    </cofactor>
</comment>
<feature type="domain" description="Chorismate-utilising enzyme C-terminal" evidence="9">
    <location>
        <begin position="217"/>
        <end position="470"/>
    </location>
</feature>
<dbReference type="EMBL" id="AP019309">
    <property type="protein sequence ID" value="BBH27177.1"/>
    <property type="molecule type" value="Genomic_DNA"/>
</dbReference>
<keyword evidence="6" id="KW-0456">Lyase</keyword>
<evidence type="ECO:0000256" key="5">
    <source>
        <dbReference type="ARBA" id="ARBA00022842"/>
    </source>
</evidence>
<dbReference type="PANTHER" id="PTHR11236:SF48">
    <property type="entry name" value="ISOCHORISMATE SYNTHASE MENF"/>
    <property type="match status" value="1"/>
</dbReference>
<dbReference type="Pfam" id="PF04715">
    <property type="entry name" value="Anth_synt_I_N"/>
    <property type="match status" value="1"/>
</dbReference>
<dbReference type="SUPFAM" id="SSF56322">
    <property type="entry name" value="ADC synthase"/>
    <property type="match status" value="1"/>
</dbReference>
<dbReference type="Proteomes" id="UP000268059">
    <property type="component" value="Chromosome"/>
</dbReference>
<protein>
    <recommendedName>
        <fullName evidence="3">Anthranilate synthase component 1</fullName>
    </recommendedName>
</protein>
<evidence type="ECO:0000256" key="4">
    <source>
        <dbReference type="ARBA" id="ARBA00022723"/>
    </source>
</evidence>
<dbReference type="PANTHER" id="PTHR11236">
    <property type="entry name" value="AMINOBENZOATE/ANTHRANILATE SYNTHASE"/>
    <property type="match status" value="1"/>
</dbReference>
<name>A0A3G9J7L4_9FIRM</name>
<evidence type="ECO:0000256" key="2">
    <source>
        <dbReference type="ARBA" id="ARBA00011575"/>
    </source>
</evidence>
<keyword evidence="5" id="KW-0460">Magnesium</keyword>
<evidence type="ECO:0000256" key="8">
    <source>
        <dbReference type="ARBA" id="ARBA00047683"/>
    </source>
</evidence>
<feature type="domain" description="Anthranilate synthase component I N-terminal" evidence="10">
    <location>
        <begin position="31"/>
        <end position="166"/>
    </location>
</feature>
<sequence>MYSPSLEEMKALDHQGYRQIPLKKEIYSDFFTPIMVLKKCKAVTDHCFILESHEQSSTWGRYSFIGYDPKHEVTCNNGRLTVDGIDKGRKNPTKFLREVMQRHKTMKLSGFPTFTGGFVGFFAYDYLKYSEPTVTFGNSSNAHFKDVDLMYFDECICFDHERQKIMIIVNVDADHIESDYPKKCQRIEEIERMIKMDYMDMSDPLRLKGPFMPMFSKEEYCAKVEEVKHHIVEGDIFQAVLANRIEAKCSGSLLDTYRVLRTTNPSPYMFYFYSSSLEVAGASPETMVKLSGDTLYTFPIAGSRPRGMTEVEDRALEEELKHDEKELAEHNMLVDLGRNDLGKICQIGSVKVHKYKEIMKFSKIMHIASEVQGTIKEGEDALSAIETMLPAGTLSGAPKIKACSIIGELEKVKRGIYGGAIGYLDFTGNMDTCIGIRLAYKKSNKVYICSGAGIVYDSKAENEYQECLNKAAAVIEALKIANGGIDV</sequence>
<evidence type="ECO:0000256" key="6">
    <source>
        <dbReference type="ARBA" id="ARBA00023239"/>
    </source>
</evidence>
<proteinExistence type="predicted"/>
<dbReference type="Pfam" id="PF00425">
    <property type="entry name" value="Chorismate_bind"/>
    <property type="match status" value="1"/>
</dbReference>
<dbReference type="RefSeq" id="WP_125119928.1">
    <property type="nucleotide sequence ID" value="NZ_AP019309.1"/>
</dbReference>
<evidence type="ECO:0000259" key="9">
    <source>
        <dbReference type="Pfam" id="PF00425"/>
    </source>
</evidence>
<dbReference type="Gene3D" id="3.60.120.10">
    <property type="entry name" value="Anthranilate synthase"/>
    <property type="match status" value="1"/>
</dbReference>
<comment type="subunit">
    <text evidence="2">Heterotetramer consisting of two non-identical subunits: a beta subunit (TrpG) and a large alpha subunit (TrpE).</text>
</comment>
<evidence type="ECO:0000313" key="11">
    <source>
        <dbReference type="EMBL" id="BBH27177.1"/>
    </source>
</evidence>
<dbReference type="InterPro" id="IPR006805">
    <property type="entry name" value="Anth_synth_I_N"/>
</dbReference>
<dbReference type="GO" id="GO:0046872">
    <property type="term" value="F:metal ion binding"/>
    <property type="evidence" value="ECO:0007669"/>
    <property type="project" value="UniProtKB-KW"/>
</dbReference>
<dbReference type="InterPro" id="IPR015890">
    <property type="entry name" value="Chorismate_C"/>
</dbReference>
<dbReference type="GO" id="GO:0004049">
    <property type="term" value="F:anthranilate synthase activity"/>
    <property type="evidence" value="ECO:0007669"/>
    <property type="project" value="UniProtKB-EC"/>
</dbReference>
<dbReference type="KEGG" id="ebm:SG0102_21110"/>
<dbReference type="FunCoup" id="A0A3G9J7L4">
    <property type="interactions" value="260"/>
</dbReference>
<dbReference type="InterPro" id="IPR019999">
    <property type="entry name" value="Anth_synth_I-like"/>
</dbReference>
<dbReference type="InParanoid" id="A0A3G9J7L4"/>
<evidence type="ECO:0000256" key="3">
    <source>
        <dbReference type="ARBA" id="ARBA00020653"/>
    </source>
</evidence>
<accession>A0A3G9J7L4</accession>